<feature type="signal peptide" evidence="3">
    <location>
        <begin position="1"/>
        <end position="15"/>
    </location>
</feature>
<evidence type="ECO:0000313" key="6">
    <source>
        <dbReference type="Proteomes" id="UP000002280"/>
    </source>
</evidence>
<dbReference type="GO" id="GO:0005886">
    <property type="term" value="C:plasma membrane"/>
    <property type="evidence" value="ECO:0000318"/>
    <property type="project" value="GO_Central"/>
</dbReference>
<dbReference type="OMA" id="HQWPATK"/>
<evidence type="ECO:0000313" key="5">
    <source>
        <dbReference type="Ensembl" id="ENSMODP00000001038.3"/>
    </source>
</evidence>
<reference evidence="5 6" key="1">
    <citation type="journal article" date="2007" name="Nature">
        <title>Genome of the marsupial Monodelphis domestica reveals innovation in non-coding sequences.</title>
        <authorList>
            <person name="Mikkelsen T.S."/>
            <person name="Wakefield M.J."/>
            <person name="Aken B."/>
            <person name="Amemiya C.T."/>
            <person name="Chang J.L."/>
            <person name="Duke S."/>
            <person name="Garber M."/>
            <person name="Gentles A.J."/>
            <person name="Goodstadt L."/>
            <person name="Heger A."/>
            <person name="Jurka J."/>
            <person name="Kamal M."/>
            <person name="Mauceli E."/>
            <person name="Searle S.M."/>
            <person name="Sharpe T."/>
            <person name="Baker M.L."/>
            <person name="Batzer M.A."/>
            <person name="Benos P.V."/>
            <person name="Belov K."/>
            <person name="Clamp M."/>
            <person name="Cook A."/>
            <person name="Cuff J."/>
            <person name="Das R."/>
            <person name="Davidow L."/>
            <person name="Deakin J.E."/>
            <person name="Fazzari M.J."/>
            <person name="Glass J.L."/>
            <person name="Grabherr M."/>
            <person name="Greally J.M."/>
            <person name="Gu W."/>
            <person name="Hore T.A."/>
            <person name="Huttley G.A."/>
            <person name="Kleber M."/>
            <person name="Jirtle R.L."/>
            <person name="Koina E."/>
            <person name="Lee J.T."/>
            <person name="Mahony S."/>
            <person name="Marra M.A."/>
            <person name="Miller R.D."/>
            <person name="Nicholls R.D."/>
            <person name="Oda M."/>
            <person name="Papenfuss A.T."/>
            <person name="Parra Z.E."/>
            <person name="Pollock D.D."/>
            <person name="Ray D.A."/>
            <person name="Schein J.E."/>
            <person name="Speed T.P."/>
            <person name="Thompson K."/>
            <person name="VandeBerg J.L."/>
            <person name="Wade C.M."/>
            <person name="Walker J.A."/>
            <person name="Waters P.D."/>
            <person name="Webber C."/>
            <person name="Weidman J.R."/>
            <person name="Xie X."/>
            <person name="Zody M.C."/>
            <person name="Baldwin J."/>
            <person name="Abdouelleil A."/>
            <person name="Abdulkadir J."/>
            <person name="Abebe A."/>
            <person name="Abera B."/>
            <person name="Abreu J."/>
            <person name="Acer S.C."/>
            <person name="Aftuck L."/>
            <person name="Alexander A."/>
            <person name="An P."/>
            <person name="Anderson E."/>
            <person name="Anderson S."/>
            <person name="Arachi H."/>
            <person name="Azer M."/>
            <person name="Bachantsang P."/>
            <person name="Barry A."/>
            <person name="Bayul T."/>
            <person name="Berlin A."/>
            <person name="Bessette D."/>
            <person name="Bloom T."/>
            <person name="Bloom T."/>
            <person name="Boguslavskiy L."/>
            <person name="Bonnet C."/>
            <person name="Boukhgalter B."/>
            <person name="Bourzgui I."/>
            <person name="Brown A."/>
            <person name="Cahill P."/>
            <person name="Channer S."/>
            <person name="Cheshatsang Y."/>
            <person name="Chuda L."/>
            <person name="Citroen M."/>
            <person name="Collymore A."/>
            <person name="Cooke P."/>
            <person name="Costello M."/>
            <person name="D'Aco K."/>
            <person name="Daza R."/>
            <person name="De Haan G."/>
            <person name="DeGray S."/>
            <person name="DeMaso C."/>
            <person name="Dhargay N."/>
            <person name="Dooley K."/>
            <person name="Dooley E."/>
            <person name="Doricent M."/>
            <person name="Dorje P."/>
            <person name="Dorjee K."/>
            <person name="Dupes A."/>
            <person name="Elong R."/>
            <person name="Falk J."/>
            <person name="Farina A."/>
            <person name="Faro S."/>
            <person name="Ferguson D."/>
            <person name="Fisher S."/>
            <person name="Foley C.D."/>
            <person name="Franke A."/>
            <person name="Friedrich D."/>
            <person name="Gadbois L."/>
            <person name="Gearin G."/>
            <person name="Gearin C.R."/>
            <person name="Giannoukos G."/>
            <person name="Goode T."/>
            <person name="Graham J."/>
            <person name="Grandbois E."/>
            <person name="Grewal S."/>
            <person name="Gyaltsen K."/>
            <person name="Hafez N."/>
            <person name="Hagos B."/>
            <person name="Hall J."/>
            <person name="Henson C."/>
            <person name="Hollinger A."/>
            <person name="Honan T."/>
            <person name="Huard M.D."/>
            <person name="Hughes L."/>
            <person name="Hurhula B."/>
            <person name="Husby M.E."/>
            <person name="Kamat A."/>
            <person name="Kanga B."/>
            <person name="Kashin S."/>
            <person name="Khazanovich D."/>
            <person name="Kisner P."/>
            <person name="Lance K."/>
            <person name="Lara M."/>
            <person name="Lee W."/>
            <person name="Lennon N."/>
            <person name="Letendre F."/>
            <person name="LeVine R."/>
            <person name="Lipovsky A."/>
            <person name="Liu X."/>
            <person name="Liu J."/>
            <person name="Liu S."/>
            <person name="Lokyitsang T."/>
            <person name="Lokyitsang Y."/>
            <person name="Lubonja R."/>
            <person name="Lui A."/>
            <person name="MacDonald P."/>
            <person name="Magnisalis V."/>
            <person name="Maru K."/>
            <person name="Matthews C."/>
            <person name="McCusker W."/>
            <person name="McDonough S."/>
            <person name="Mehta T."/>
            <person name="Meldrim J."/>
            <person name="Meneus L."/>
            <person name="Mihai O."/>
            <person name="Mihalev A."/>
            <person name="Mihova T."/>
            <person name="Mittelman R."/>
            <person name="Mlenga V."/>
            <person name="Montmayeur A."/>
            <person name="Mulrain L."/>
            <person name="Navidi A."/>
            <person name="Naylor J."/>
            <person name="Negash T."/>
            <person name="Nguyen T."/>
            <person name="Nguyen N."/>
            <person name="Nicol R."/>
            <person name="Norbu C."/>
            <person name="Norbu N."/>
            <person name="Novod N."/>
            <person name="O'Neill B."/>
            <person name="Osman S."/>
            <person name="Markiewicz E."/>
            <person name="Oyono O.L."/>
            <person name="Patti C."/>
            <person name="Phunkhang P."/>
            <person name="Pierre F."/>
            <person name="Priest M."/>
            <person name="Raghuraman S."/>
            <person name="Rege F."/>
            <person name="Reyes R."/>
            <person name="Rise C."/>
            <person name="Rogov P."/>
            <person name="Ross K."/>
            <person name="Ryan E."/>
            <person name="Settipalli S."/>
            <person name="Shea T."/>
            <person name="Sherpa N."/>
            <person name="Shi L."/>
            <person name="Shih D."/>
            <person name="Sparrow T."/>
            <person name="Spaulding J."/>
            <person name="Stalker J."/>
            <person name="Stange-Thomann N."/>
            <person name="Stavropoulos S."/>
            <person name="Stone C."/>
            <person name="Strader C."/>
            <person name="Tesfaye S."/>
            <person name="Thomson T."/>
            <person name="Thoulutsang Y."/>
            <person name="Thoulutsang D."/>
            <person name="Topham K."/>
            <person name="Topping I."/>
            <person name="Tsamla T."/>
            <person name="Vassiliev H."/>
            <person name="Vo A."/>
            <person name="Wangchuk T."/>
            <person name="Wangdi T."/>
            <person name="Weiand M."/>
            <person name="Wilkinson J."/>
            <person name="Wilson A."/>
            <person name="Yadav S."/>
            <person name="Young G."/>
            <person name="Yu Q."/>
            <person name="Zembek L."/>
            <person name="Zhong D."/>
            <person name="Zimmer A."/>
            <person name="Zwirko Z."/>
            <person name="Jaffe D.B."/>
            <person name="Alvarez P."/>
            <person name="Brockman W."/>
            <person name="Butler J."/>
            <person name="Chin C."/>
            <person name="Gnerre S."/>
            <person name="MacCallum I."/>
            <person name="Graves J.A."/>
            <person name="Ponting C.P."/>
            <person name="Breen M."/>
            <person name="Samollow P.B."/>
            <person name="Lander E.S."/>
            <person name="Lindblad-Toh K."/>
        </authorList>
    </citation>
    <scope>NUCLEOTIDE SEQUENCE [LARGE SCALE GENOMIC DNA]</scope>
</reference>
<dbReference type="STRING" id="13616.ENSMODP00000001038"/>
<feature type="domain" description="Ig-like" evidence="4">
    <location>
        <begin position="7"/>
        <end position="112"/>
    </location>
</feature>
<dbReference type="FunCoup" id="F7AVL1">
    <property type="interactions" value="206"/>
</dbReference>
<dbReference type="InterPro" id="IPR007110">
    <property type="entry name" value="Ig-like_dom"/>
</dbReference>
<dbReference type="Gene3D" id="2.60.40.10">
    <property type="entry name" value="Immunoglobulins"/>
    <property type="match status" value="1"/>
</dbReference>
<keyword evidence="2" id="KW-0391">Immunity</keyword>
<dbReference type="GO" id="GO:0007166">
    <property type="term" value="P:cell surface receptor signaling pathway"/>
    <property type="evidence" value="ECO:0000318"/>
    <property type="project" value="GO_Central"/>
</dbReference>
<evidence type="ECO:0000256" key="3">
    <source>
        <dbReference type="SAM" id="SignalP"/>
    </source>
</evidence>
<dbReference type="InterPro" id="IPR013106">
    <property type="entry name" value="Ig_V-set"/>
</dbReference>
<evidence type="ECO:0000256" key="2">
    <source>
        <dbReference type="ARBA" id="ARBA00022859"/>
    </source>
</evidence>
<dbReference type="AlphaFoldDB" id="F7AVL1"/>
<dbReference type="InterPro" id="IPR013783">
    <property type="entry name" value="Ig-like_fold"/>
</dbReference>
<dbReference type="InterPro" id="IPR050413">
    <property type="entry name" value="TCR_beta_variable"/>
</dbReference>
<dbReference type="PANTHER" id="PTHR23268:SF31">
    <property type="entry name" value="T CELL RECEPTOR BETA VARIABLE 30"/>
    <property type="match status" value="1"/>
</dbReference>
<evidence type="ECO:0000256" key="1">
    <source>
        <dbReference type="ARBA" id="ARBA00022729"/>
    </source>
</evidence>
<dbReference type="Bgee" id="ENSMODG00000000869">
    <property type="expression patterns" value="Expressed in blood and 3 other cell types or tissues"/>
</dbReference>
<reference evidence="5" key="3">
    <citation type="submission" date="2025-09" db="UniProtKB">
        <authorList>
            <consortium name="Ensembl"/>
        </authorList>
    </citation>
    <scope>IDENTIFICATION</scope>
</reference>
<name>F7AVL1_MONDO</name>
<reference evidence="5" key="2">
    <citation type="submission" date="2025-08" db="UniProtKB">
        <authorList>
            <consortium name="Ensembl"/>
        </authorList>
    </citation>
    <scope>IDENTIFICATION</scope>
</reference>
<dbReference type="InterPro" id="IPR036179">
    <property type="entry name" value="Ig-like_dom_sf"/>
</dbReference>
<dbReference type="Proteomes" id="UP000002280">
    <property type="component" value="Chromosome 8"/>
</dbReference>
<organism evidence="5 6">
    <name type="scientific">Monodelphis domestica</name>
    <name type="common">Gray short-tailed opossum</name>
    <dbReference type="NCBI Taxonomy" id="13616"/>
    <lineage>
        <taxon>Eukaryota</taxon>
        <taxon>Metazoa</taxon>
        <taxon>Chordata</taxon>
        <taxon>Craniata</taxon>
        <taxon>Vertebrata</taxon>
        <taxon>Euteleostomi</taxon>
        <taxon>Mammalia</taxon>
        <taxon>Metatheria</taxon>
        <taxon>Didelphimorphia</taxon>
        <taxon>Didelphidae</taxon>
        <taxon>Monodelphis</taxon>
    </lineage>
</organism>
<proteinExistence type="predicted"/>
<dbReference type="InParanoid" id="F7AVL1"/>
<dbReference type="SUPFAM" id="SSF48726">
    <property type="entry name" value="Immunoglobulin"/>
    <property type="match status" value="1"/>
</dbReference>
<dbReference type="eggNOG" id="ENOG502SX2J">
    <property type="taxonomic scope" value="Eukaryota"/>
</dbReference>
<gene>
    <name evidence="5" type="primary">TRBV30</name>
</gene>
<evidence type="ECO:0000259" key="4">
    <source>
        <dbReference type="PROSITE" id="PS50835"/>
    </source>
</evidence>
<keyword evidence="1 3" id="KW-0732">Signal</keyword>
<dbReference type="PROSITE" id="PS50835">
    <property type="entry name" value="IG_LIKE"/>
    <property type="match status" value="1"/>
</dbReference>
<feature type="chain" id="PRO_5023921088" evidence="3">
    <location>
        <begin position="16"/>
        <end position="112"/>
    </location>
</feature>
<dbReference type="PANTHER" id="PTHR23268">
    <property type="entry name" value="T-CELL RECEPTOR BETA CHAIN"/>
    <property type="match status" value="1"/>
</dbReference>
<sequence>NMYSLLPLLLAGVGAQKIHQWPATKLQVAGSQLFLECFTEGTSSPNLYWYHQPPGGVLQLLSYSMSQNHVENEMPQRFLGSRPQDGHFQLSSPKLLVTDSGFYFCAWSLTLN</sequence>
<dbReference type="Pfam" id="PF07686">
    <property type="entry name" value="V-set"/>
    <property type="match status" value="1"/>
</dbReference>
<dbReference type="GeneTree" id="ENSGT00440000034680"/>
<keyword evidence="6" id="KW-1185">Reference proteome</keyword>
<dbReference type="Ensembl" id="ENSMODT00000001058.3">
    <property type="protein sequence ID" value="ENSMODP00000001038.3"/>
    <property type="gene ID" value="ENSMODG00000000869.3"/>
</dbReference>
<dbReference type="HOGENOM" id="CLU_077975_9_3_1"/>
<accession>F7AVL1</accession>
<dbReference type="GO" id="GO:0002376">
    <property type="term" value="P:immune system process"/>
    <property type="evidence" value="ECO:0007669"/>
    <property type="project" value="UniProtKB-KW"/>
</dbReference>
<protein>
    <submittedName>
        <fullName evidence="5">T cell receptor beta variable 30</fullName>
    </submittedName>
</protein>